<dbReference type="GO" id="GO:0006289">
    <property type="term" value="P:nucleotide-excision repair"/>
    <property type="evidence" value="ECO:0007669"/>
    <property type="project" value="InterPro"/>
</dbReference>
<dbReference type="InterPro" id="IPR000626">
    <property type="entry name" value="Ubiquitin-like_dom"/>
</dbReference>
<dbReference type="GO" id="GO:0005654">
    <property type="term" value="C:nucleoplasm"/>
    <property type="evidence" value="ECO:0007669"/>
    <property type="project" value="TreeGrafter"/>
</dbReference>
<name>A0A8H3D8U9_9AGAM</name>
<dbReference type="InterPro" id="IPR004806">
    <property type="entry name" value="Rad23"/>
</dbReference>
<feature type="compositionally biased region" description="Polar residues" evidence="6">
    <location>
        <begin position="267"/>
        <end position="280"/>
    </location>
</feature>
<dbReference type="GO" id="GO:0043130">
    <property type="term" value="F:ubiquitin binding"/>
    <property type="evidence" value="ECO:0007669"/>
    <property type="project" value="TreeGrafter"/>
</dbReference>
<keyword evidence="2" id="KW-0677">Repeat</keyword>
<dbReference type="InterPro" id="IPR029071">
    <property type="entry name" value="Ubiquitin-like_domsf"/>
</dbReference>
<feature type="compositionally biased region" description="Low complexity" evidence="6">
    <location>
        <begin position="217"/>
        <end position="231"/>
    </location>
</feature>
<dbReference type="CDD" id="cd01805">
    <property type="entry name" value="Ubl_Rad23"/>
    <property type="match status" value="1"/>
</dbReference>
<dbReference type="GO" id="GO:0003684">
    <property type="term" value="F:damaged DNA binding"/>
    <property type="evidence" value="ECO:0007669"/>
    <property type="project" value="InterPro"/>
</dbReference>
<keyword evidence="5" id="KW-0539">Nucleus</keyword>
<dbReference type="Gene3D" id="1.10.10.540">
    <property type="entry name" value="XPC-binding domain"/>
    <property type="match status" value="2"/>
</dbReference>
<dbReference type="FunFam" id="1.10.8.10:FF:000003">
    <property type="entry name" value="UV excision repair protein RAD23 homolog"/>
    <property type="match status" value="1"/>
</dbReference>
<evidence type="ECO:0000313" key="10">
    <source>
        <dbReference type="Proteomes" id="UP000663843"/>
    </source>
</evidence>
<dbReference type="InterPro" id="IPR036353">
    <property type="entry name" value="XPC-bd_sf"/>
</dbReference>
<dbReference type="SUPFAM" id="SSF46934">
    <property type="entry name" value="UBA-like"/>
    <property type="match status" value="2"/>
</dbReference>
<feature type="domain" description="UBA" evidence="7">
    <location>
        <begin position="521"/>
        <end position="562"/>
    </location>
</feature>
<dbReference type="InterPro" id="IPR009060">
    <property type="entry name" value="UBA-like_sf"/>
</dbReference>
<feature type="compositionally biased region" description="Polar residues" evidence="6">
    <location>
        <begin position="139"/>
        <end position="148"/>
    </location>
</feature>
<dbReference type="InterPro" id="IPR015940">
    <property type="entry name" value="UBA"/>
</dbReference>
<dbReference type="SUPFAM" id="SSF101238">
    <property type="entry name" value="XPC-binding domain"/>
    <property type="match status" value="2"/>
</dbReference>
<dbReference type="AlphaFoldDB" id="A0A8H3D8U9"/>
<feature type="compositionally biased region" description="Polar residues" evidence="6">
    <location>
        <begin position="111"/>
        <end position="123"/>
    </location>
</feature>
<feature type="compositionally biased region" description="Low complexity" evidence="6">
    <location>
        <begin position="328"/>
        <end position="348"/>
    </location>
</feature>
<evidence type="ECO:0000256" key="5">
    <source>
        <dbReference type="ARBA" id="ARBA00023242"/>
    </source>
</evidence>
<gene>
    <name evidence="9" type="ORF">RDB_LOCUS159298</name>
</gene>
<dbReference type="EMBL" id="CAJMWT010006377">
    <property type="protein sequence ID" value="CAE6516006.1"/>
    <property type="molecule type" value="Genomic_DNA"/>
</dbReference>
<dbReference type="SMART" id="SM00727">
    <property type="entry name" value="STI1"/>
    <property type="match status" value="2"/>
</dbReference>
<dbReference type="Pfam" id="PF09280">
    <property type="entry name" value="XPC-binding"/>
    <property type="match status" value="2"/>
</dbReference>
<proteinExistence type="predicted"/>
<feature type="domain" description="Ubiquitin-like" evidence="8">
    <location>
        <begin position="1"/>
        <end position="77"/>
    </location>
</feature>
<dbReference type="InterPro" id="IPR015360">
    <property type="entry name" value="XPC-bd"/>
</dbReference>
<keyword evidence="3" id="KW-0227">DNA damage</keyword>
<evidence type="ECO:0000259" key="7">
    <source>
        <dbReference type="PROSITE" id="PS50030"/>
    </source>
</evidence>
<dbReference type="Proteomes" id="UP000663843">
    <property type="component" value="Unassembled WGS sequence"/>
</dbReference>
<comment type="caution">
    <text evidence="9">The sequence shown here is derived from an EMBL/GenBank/DDBJ whole genome shotgun (WGS) entry which is preliminary data.</text>
</comment>
<dbReference type="PROSITE" id="PS50030">
    <property type="entry name" value="UBA"/>
    <property type="match status" value="2"/>
</dbReference>
<dbReference type="SMART" id="SM00165">
    <property type="entry name" value="UBA"/>
    <property type="match status" value="2"/>
</dbReference>
<dbReference type="PANTHER" id="PTHR10621">
    <property type="entry name" value="UV EXCISION REPAIR PROTEIN RAD23"/>
    <property type="match status" value="1"/>
</dbReference>
<dbReference type="GO" id="GO:0043161">
    <property type="term" value="P:proteasome-mediated ubiquitin-dependent protein catabolic process"/>
    <property type="evidence" value="ECO:0007669"/>
    <property type="project" value="InterPro"/>
</dbReference>
<dbReference type="GO" id="GO:0031593">
    <property type="term" value="F:polyubiquitin modification-dependent protein binding"/>
    <property type="evidence" value="ECO:0007669"/>
    <property type="project" value="TreeGrafter"/>
</dbReference>
<accession>A0A8H3D8U9</accession>
<feature type="compositionally biased region" description="Polar residues" evidence="6">
    <location>
        <begin position="353"/>
        <end position="369"/>
    </location>
</feature>
<dbReference type="GO" id="GO:0070628">
    <property type="term" value="F:proteasome binding"/>
    <property type="evidence" value="ECO:0007669"/>
    <property type="project" value="TreeGrafter"/>
</dbReference>
<protein>
    <recommendedName>
        <fullName evidence="11">UV excision repair protein RAD23</fullName>
    </recommendedName>
</protein>
<reference evidence="9" key="1">
    <citation type="submission" date="2021-01" db="EMBL/GenBank/DDBJ databases">
        <authorList>
            <person name="Kaushik A."/>
        </authorList>
    </citation>
    <scope>NUCLEOTIDE SEQUENCE</scope>
    <source>
        <strain evidence="9">AG2-2IIIB</strain>
    </source>
</reference>
<dbReference type="PANTHER" id="PTHR10621:SF0">
    <property type="entry name" value="UV EXCISION REPAIR PROTEIN RAD23"/>
    <property type="match status" value="1"/>
</dbReference>
<dbReference type="Pfam" id="PF00240">
    <property type="entry name" value="ubiquitin"/>
    <property type="match status" value="1"/>
</dbReference>
<dbReference type="PRINTS" id="PR01839">
    <property type="entry name" value="RAD23PROTEIN"/>
</dbReference>
<evidence type="ECO:0000256" key="4">
    <source>
        <dbReference type="ARBA" id="ARBA00023204"/>
    </source>
</evidence>
<evidence type="ECO:0000256" key="2">
    <source>
        <dbReference type="ARBA" id="ARBA00022737"/>
    </source>
</evidence>
<evidence type="ECO:0000256" key="3">
    <source>
        <dbReference type="ARBA" id="ARBA00022763"/>
    </source>
</evidence>
<dbReference type="Gene3D" id="3.10.20.90">
    <property type="entry name" value="Phosphatidylinositol 3-kinase Catalytic Subunit, Chain A, domain 1"/>
    <property type="match status" value="1"/>
</dbReference>
<dbReference type="SMART" id="SM00213">
    <property type="entry name" value="UBQ"/>
    <property type="match status" value="1"/>
</dbReference>
<dbReference type="Pfam" id="PF00627">
    <property type="entry name" value="UBA"/>
    <property type="match status" value="2"/>
</dbReference>
<feature type="compositionally biased region" description="Low complexity" evidence="6">
    <location>
        <begin position="288"/>
        <end position="301"/>
    </location>
</feature>
<evidence type="ECO:0000256" key="6">
    <source>
        <dbReference type="SAM" id="MobiDB-lite"/>
    </source>
</evidence>
<feature type="compositionally biased region" description="Polar residues" evidence="6">
    <location>
        <begin position="302"/>
        <end position="321"/>
    </location>
</feature>
<feature type="region of interest" description="Disordered" evidence="6">
    <location>
        <begin position="105"/>
        <end position="157"/>
    </location>
</feature>
<evidence type="ECO:0000259" key="8">
    <source>
        <dbReference type="PROSITE" id="PS50053"/>
    </source>
</evidence>
<evidence type="ECO:0008006" key="11">
    <source>
        <dbReference type="Google" id="ProtNLM"/>
    </source>
</evidence>
<dbReference type="Gene3D" id="1.10.8.10">
    <property type="entry name" value="DNA helicase RuvA subunit, C-terminal domain"/>
    <property type="match status" value="2"/>
</dbReference>
<dbReference type="InterPro" id="IPR006636">
    <property type="entry name" value="STI1_HS-bd"/>
</dbReference>
<evidence type="ECO:0000313" key="9">
    <source>
        <dbReference type="EMBL" id="CAE6516006.1"/>
    </source>
</evidence>
<dbReference type="SUPFAM" id="SSF54236">
    <property type="entry name" value="Ubiquitin-like"/>
    <property type="match status" value="1"/>
</dbReference>
<keyword evidence="4" id="KW-0234">DNA repair</keyword>
<dbReference type="CDD" id="cd14280">
    <property type="entry name" value="UBA1_Rad23_like"/>
    <property type="match status" value="1"/>
</dbReference>
<feature type="domain" description="UBA" evidence="7">
    <location>
        <begin position="166"/>
        <end position="206"/>
    </location>
</feature>
<feature type="region of interest" description="Disordered" evidence="6">
    <location>
        <begin position="216"/>
        <end position="369"/>
    </location>
</feature>
<dbReference type="PROSITE" id="PS50053">
    <property type="entry name" value="UBIQUITIN_2"/>
    <property type="match status" value="1"/>
</dbReference>
<sequence length="567" mass="59732">MKVAIRTLQQKMFEVEAEPEHTVFNLKEKIGGVQGQPAEHLKLFYAGRTLADDSKSVESLNLKEGSYLVVMPRANGYGSTNVDSGPSSSSVPSLPKFPRADFTAPAAPANPVSSGSSIPSLNSAPRPAATPRNPFFNGNGLTSGSSRPGPSMAGPSAFGSSAFGPSVSENSVQSLVEMGFERDQVVKALKASFGNTERAVEYLATGIPENLLDDSNPFSSGSFSSGPSSSGLRPFGISSMPNPFFGPQPMGHIEEVDSDQPEEPSKPVNTESTESNPVKTSTEDIRPTESTSADTTTTFESPSTSLQNEAVSSMALTSSPSAAVPEDSSSISHPTPSTSSLASTSSQPMGFSGMSTFGGVSSSSDGENVTLESLENDPMIQQIRELAGQNPELIGPLLEQLVQSKPQVANLMSSNPEGLARLLSGGGNSRLQSAFNFGESSGSGGDEAILESLRDDPLVQRIQELDASDPELFKSLLEQLVYSKPEVARLMATNPTGLGMLLCGSRSNASSESRGIGISVTKEEKEALERLEGLGFPRPMVIQAYFAFEKNEEIAANYLIENCADDD</sequence>
<comment type="subcellular location">
    <subcellularLocation>
        <location evidence="1">Nucleus</location>
    </subcellularLocation>
</comment>
<dbReference type="FunFam" id="1.10.8.10:FF:000002">
    <property type="entry name" value="UV excision repair protein RAD23 homolog"/>
    <property type="match status" value="1"/>
</dbReference>
<evidence type="ECO:0000256" key="1">
    <source>
        <dbReference type="ARBA" id="ARBA00004123"/>
    </source>
</evidence>
<organism evidence="9 10">
    <name type="scientific">Rhizoctonia solani</name>
    <dbReference type="NCBI Taxonomy" id="456999"/>
    <lineage>
        <taxon>Eukaryota</taxon>
        <taxon>Fungi</taxon>
        <taxon>Dikarya</taxon>
        <taxon>Basidiomycota</taxon>
        <taxon>Agaricomycotina</taxon>
        <taxon>Agaricomycetes</taxon>
        <taxon>Cantharellales</taxon>
        <taxon>Ceratobasidiaceae</taxon>
        <taxon>Rhizoctonia</taxon>
    </lineage>
</organism>
<dbReference type="GO" id="GO:0005829">
    <property type="term" value="C:cytosol"/>
    <property type="evidence" value="ECO:0007669"/>
    <property type="project" value="TreeGrafter"/>
</dbReference>